<protein>
    <submittedName>
        <fullName evidence="1">Uncharacterized protein</fullName>
    </submittedName>
</protein>
<dbReference type="EMBL" id="CP011451">
    <property type="protein sequence ID" value="AKH38149.1"/>
    <property type="molecule type" value="Genomic_DNA"/>
</dbReference>
<reference evidence="2" key="1">
    <citation type="submission" date="2015-05" db="EMBL/GenBank/DDBJ databases">
        <title>Draft genome of Nitrosomonas communis strain Nm2.</title>
        <authorList>
            <person name="Kozlowski J.A."/>
            <person name="Kits K.D."/>
            <person name="Stein L.Y."/>
        </authorList>
    </citation>
    <scope>NUCLEOTIDE SEQUENCE [LARGE SCALE GENOMIC DNA]</scope>
    <source>
        <strain evidence="2">Nm2</strain>
    </source>
</reference>
<reference evidence="1 2" key="2">
    <citation type="journal article" date="2016" name="Genome Announc.">
        <title>Genome Sequence of Nitrosomonas communis Strain Nm2, a Mesophilic Ammonia-Oxidizing Bacterium Isolated from Mediterranean Soil.</title>
        <authorList>
            <person name="Kozlowski J.A."/>
            <person name="Kits K.D."/>
            <person name="Stein L.Y."/>
        </authorList>
    </citation>
    <scope>NUCLEOTIDE SEQUENCE [LARGE SCALE GENOMIC DNA]</scope>
    <source>
        <strain evidence="1 2">Nm2</strain>
    </source>
</reference>
<name>A0A0F7KH40_9PROT</name>
<evidence type="ECO:0000313" key="1">
    <source>
        <dbReference type="EMBL" id="AKH38149.1"/>
    </source>
</evidence>
<gene>
    <name evidence="1" type="ORF">AAW31_10575</name>
</gene>
<evidence type="ECO:0000313" key="2">
    <source>
        <dbReference type="Proteomes" id="UP000034156"/>
    </source>
</evidence>
<accession>A0A0F7KH40</accession>
<dbReference type="AlphaFoldDB" id="A0A0F7KH40"/>
<dbReference type="Proteomes" id="UP000034156">
    <property type="component" value="Chromosome"/>
</dbReference>
<dbReference type="KEGG" id="nco:AAW31_10575"/>
<dbReference type="PATRIC" id="fig|44574.3.peg.2578"/>
<sequence length="83" mass="9274">MLRKRHTAQSIFIVSQTRSVSKGNLNNKSFHPPAVEVTNTVYVITTRAQQKEDLDDWQLIASGSVSQILLEAACKKLSEWTSA</sequence>
<proteinExistence type="predicted"/>
<organism evidence="1 2">
    <name type="scientific">Nitrosomonas communis</name>
    <dbReference type="NCBI Taxonomy" id="44574"/>
    <lineage>
        <taxon>Bacteria</taxon>
        <taxon>Pseudomonadati</taxon>
        <taxon>Pseudomonadota</taxon>
        <taxon>Betaproteobacteria</taxon>
        <taxon>Nitrosomonadales</taxon>
        <taxon>Nitrosomonadaceae</taxon>
        <taxon>Nitrosomonas</taxon>
    </lineage>
</organism>
<keyword evidence="2" id="KW-1185">Reference proteome</keyword>